<protein>
    <submittedName>
        <fullName evidence="1">Pheromone receptor 1</fullName>
    </submittedName>
</protein>
<evidence type="ECO:0000313" key="1">
    <source>
        <dbReference type="EMBL" id="KAL0931647.1"/>
    </source>
</evidence>
<proteinExistence type="predicted"/>
<reference evidence="1 2" key="1">
    <citation type="journal article" date="2020" name="Phytopathology">
        <title>Genome Sequence Resources of Colletotrichum truncatum, C. plurivorum, C. musicola, and C. sojae: Four Species Pathogenic to Soybean (Glycine max).</title>
        <authorList>
            <person name="Rogerio F."/>
            <person name="Boufleur T.R."/>
            <person name="Ciampi-Guillardi M."/>
            <person name="Sukno S.A."/>
            <person name="Thon M.R."/>
            <person name="Massola Junior N.S."/>
            <person name="Baroncelli R."/>
        </authorList>
    </citation>
    <scope>NUCLEOTIDE SEQUENCE [LARGE SCALE GENOMIC DNA]</scope>
    <source>
        <strain evidence="1 2">CMES1059</strain>
    </source>
</reference>
<name>A0ACC3YIF7_COLTU</name>
<organism evidence="1 2">
    <name type="scientific">Colletotrichum truncatum</name>
    <name type="common">Anthracnose fungus</name>
    <name type="synonym">Colletotrichum capsici</name>
    <dbReference type="NCBI Taxonomy" id="5467"/>
    <lineage>
        <taxon>Eukaryota</taxon>
        <taxon>Fungi</taxon>
        <taxon>Dikarya</taxon>
        <taxon>Ascomycota</taxon>
        <taxon>Pezizomycotina</taxon>
        <taxon>Sordariomycetes</taxon>
        <taxon>Hypocreomycetidae</taxon>
        <taxon>Glomerellales</taxon>
        <taxon>Glomerellaceae</taxon>
        <taxon>Colletotrichum</taxon>
        <taxon>Colletotrichum truncatum species complex</taxon>
    </lineage>
</organism>
<evidence type="ECO:0000313" key="2">
    <source>
        <dbReference type="Proteomes" id="UP000805649"/>
    </source>
</evidence>
<gene>
    <name evidence="1" type="ORF">CTRU02_212600</name>
</gene>
<dbReference type="EMBL" id="VUJX02000009">
    <property type="protein sequence ID" value="KAL0931647.1"/>
    <property type="molecule type" value="Genomic_DNA"/>
</dbReference>
<comment type="caution">
    <text evidence="1">The sequence shown here is derived from an EMBL/GenBank/DDBJ whole genome shotgun (WGS) entry which is preliminary data.</text>
</comment>
<keyword evidence="1" id="KW-0675">Receptor</keyword>
<dbReference type="Proteomes" id="UP000805649">
    <property type="component" value="Unassembled WGS sequence"/>
</dbReference>
<keyword evidence="2" id="KW-1185">Reference proteome</keyword>
<sequence length="368" mass="42366">MAPTSYIVVARTVEVIPLQPVAPYARDDLTVNLVFRVTLSFFANLVCVVPLKYLAHHGEFAAAVFVCTVIVLNALTIVNSLIWRDNNVENWWKGHVWCDVHPYIYQTASTIFLTSAIAIMQNLAQQVKLLRVGPVSITEKHRKMWLQFSIIFPLPIIQMGWLYPLSTQRYIIGPLKGCLWSATPSWPFTVFFLLPSPPLALLAASYSILAWKNYLEIEPITRSAIASDTSAAGRLNRTRCRLLFMITYVILPALVPICVYNVHEIISYYSWQQFNFRKVHYENNPWPWDSVILYTSDQMPFVELNFDYLYSATGVMVFVFFGFTSDTKDYYRRCKRAMRLDGLFNSLRDNSSPNERPDHLGPLRPRLS</sequence>
<accession>A0ACC3YIF7</accession>